<feature type="compositionally biased region" description="Polar residues" evidence="4">
    <location>
        <begin position="912"/>
        <end position="927"/>
    </location>
</feature>
<evidence type="ECO:0000256" key="1">
    <source>
        <dbReference type="ARBA" id="ARBA00004141"/>
    </source>
</evidence>
<keyword evidence="3" id="KW-1003">Cell membrane</keyword>
<dbReference type="PIRSF" id="PIRSF028739">
    <property type="entry name" value="Folate_carrier"/>
    <property type="match status" value="1"/>
</dbReference>
<dbReference type="InterPro" id="IPR036259">
    <property type="entry name" value="MFS_trans_sf"/>
</dbReference>
<comment type="function">
    <text evidence="3">High-affinity transporter for the intake of thiamine.</text>
</comment>
<keyword evidence="3 5" id="KW-1133">Transmembrane helix</keyword>
<dbReference type="NCBIfam" id="TIGR00806">
    <property type="entry name" value="rfc"/>
    <property type="match status" value="1"/>
</dbReference>
<accession>A0A151MCV3</accession>
<feature type="region of interest" description="Disordered" evidence="4">
    <location>
        <begin position="839"/>
        <end position="865"/>
    </location>
</feature>
<dbReference type="GO" id="GO:0015234">
    <property type="term" value="F:thiamine transmembrane transporter activity"/>
    <property type="evidence" value="ECO:0007669"/>
    <property type="project" value="UniProtKB-UniRule"/>
</dbReference>
<dbReference type="Proteomes" id="UP000050525">
    <property type="component" value="Unassembled WGS sequence"/>
</dbReference>
<evidence type="ECO:0000256" key="5">
    <source>
        <dbReference type="SAM" id="Phobius"/>
    </source>
</evidence>
<feature type="compositionally biased region" description="Basic residues" evidence="4">
    <location>
        <begin position="567"/>
        <end position="579"/>
    </location>
</feature>
<keyword evidence="3" id="KW-0325">Glycoprotein</keyword>
<evidence type="ECO:0000313" key="7">
    <source>
        <dbReference type="Proteomes" id="UP000050525"/>
    </source>
</evidence>
<feature type="transmembrane region" description="Helical" evidence="5">
    <location>
        <begin position="147"/>
        <end position="168"/>
    </location>
</feature>
<dbReference type="CDD" id="cd06174">
    <property type="entry name" value="MFS"/>
    <property type="match status" value="1"/>
</dbReference>
<feature type="transmembrane region" description="Helical" evidence="5">
    <location>
        <begin position="408"/>
        <end position="431"/>
    </location>
</feature>
<dbReference type="EMBL" id="AKHW03006231">
    <property type="protein sequence ID" value="KYO22367.1"/>
    <property type="molecule type" value="Genomic_DNA"/>
</dbReference>
<dbReference type="PANTHER" id="PTHR10686">
    <property type="entry name" value="FOLATE TRANSPORTER"/>
    <property type="match status" value="1"/>
</dbReference>
<dbReference type="Pfam" id="PF01770">
    <property type="entry name" value="Folate_carrier"/>
    <property type="match status" value="1"/>
</dbReference>
<feature type="transmembrane region" description="Helical" evidence="5">
    <location>
        <begin position="372"/>
        <end position="396"/>
    </location>
</feature>
<gene>
    <name evidence="6" type="primary">CCDC181</name>
    <name evidence="6" type="ORF">Y1Q_0002959</name>
</gene>
<feature type="region of interest" description="Disordered" evidence="4">
    <location>
        <begin position="887"/>
        <end position="964"/>
    </location>
</feature>
<feature type="compositionally biased region" description="Basic and acidic residues" evidence="4">
    <location>
        <begin position="796"/>
        <end position="807"/>
    </location>
</feature>
<feature type="compositionally biased region" description="Basic and acidic residues" evidence="4">
    <location>
        <begin position="931"/>
        <end position="964"/>
    </location>
</feature>
<feature type="compositionally biased region" description="Low complexity" evidence="4">
    <location>
        <begin position="588"/>
        <end position="597"/>
    </location>
</feature>
<proteinExistence type="inferred from homology"/>
<protein>
    <recommendedName>
        <fullName evidence="3">Thiamine transporter 1</fullName>
        <shortName evidence="3">ThTr-1</shortName>
    </recommendedName>
    <alternativeName>
        <fullName evidence="3">Solute carrier family 19 member 2</fullName>
    </alternativeName>
</protein>
<feature type="compositionally biased region" description="Low complexity" evidence="4">
    <location>
        <begin position="682"/>
        <end position="698"/>
    </location>
</feature>
<feature type="transmembrane region" description="Helical" evidence="5">
    <location>
        <begin position="59"/>
        <end position="78"/>
    </location>
</feature>
<comment type="caution">
    <text evidence="6">The sequence shown here is derived from an EMBL/GenBank/DDBJ whole genome shotgun (WGS) entry which is preliminary data.</text>
</comment>
<comment type="similarity">
    <text evidence="2 3">Belongs to the reduced folate carrier (RFC) transporter (TC 2.A.48) family.</text>
</comment>
<feature type="region of interest" description="Disordered" evidence="4">
    <location>
        <begin position="784"/>
        <end position="807"/>
    </location>
</feature>
<evidence type="ECO:0000256" key="2">
    <source>
        <dbReference type="ARBA" id="ARBA00005773"/>
    </source>
</evidence>
<evidence type="ECO:0000313" key="6">
    <source>
        <dbReference type="EMBL" id="KYO22367.1"/>
    </source>
</evidence>
<dbReference type="eggNOG" id="ENOG502QV5R">
    <property type="taxonomic scope" value="Eukaryota"/>
</dbReference>
<evidence type="ECO:0000256" key="4">
    <source>
        <dbReference type="SAM" id="MobiDB-lite"/>
    </source>
</evidence>
<dbReference type="GO" id="GO:0005886">
    <property type="term" value="C:plasma membrane"/>
    <property type="evidence" value="ECO:0007669"/>
    <property type="project" value="UniProtKB-SubCell"/>
</dbReference>
<sequence length="1103" mass="126365">MEAEGRRRGRARGCCWALPTALLCLYGFFCNLRPSEPFLTRYLLGPDKNLSETQVFNEIYPVWTYSYLVLLFPVFLATDYLRYKPVILLQGLSLIVTWFMLLYAEGLLAIQFLEFFYGVVTATEIAYFSYIYSVVDLNVYQKVTSYCRSATLVGYTVGSISGQVLVSVFNWSLFSLNVISLTSVSVAFAIAWFLPMPRKSLFFHHLSSSQVAREMKVIDCKSGAVVRDDPALQSVPGWEDESEVPLNVEACSAEKQEQKVDILKVLKELWRDFLQCYSSRPMLCWSVWWALSTCGYFQVINYTQGLWEMVLPAQNSEIYNGGVEAVSTLLGAVAVFAVGYIKIPWATWGEVALALFSLLIAAAVYIMDIVRNIWICYASYVVFRIIYMLLITIATFQIATNLSVERYALVFGVNTFIALALQTVLTVIVVDSRGLGLNIFTQFMIYAAYFAVISSVFLVSGMYSIMKNYRRQKDMQSRSASPKCTEDSLGNEIIQFQREANVRSGIENADPVDQGRWRQRLASVWSKSPWKRQEEISKFSRDLSCARIVPEATKQREDGSLALAGCRSHRGTGSIKHRAKMSEKTDSGDSTDAGDSAENGDYEDDFENDLEWLINEEEMSSLGETEKEEDIETKIDKELEDCEESNDSKEREEPINQLSEPDIDLKESPTDKKYLEATPEVQQLDLTSDSDSESSIQESKLENQEELDEEDEEIKRYILEKIETANKLLENQAPVDENRERKLKFKEKLVDLEVPPLEDAEAHNSDPESEGKILVGLSQLYISNEPGQEGKAPSLEGKDEERKDGKILVEKDGKFELLSLRDIESQGFLPPISVSFTDIETQPTSPKSSHPAAFGTPARTKEESVAQWGVNSFSPVGEHCVYFPKPPPNPKCRPKSATSIAKNVGRGKTPHRVQSANNVPLRSSTYCLSPRQKELQKQIEQKKEKLRKEEEAQKREQEEQKRRENEMVFRAWLQKKKGQVQEEKRIQRAKEMEDLNSRQDDRNPEEAFKLWLKKKHQEHLKEKQMEFLKHQEQSVNFFPRTEDCDRAFREWLKRKRKEKRAEELAAKERSRQLRLEARRAKQIQSIMCTISEPKSFRFTDHYS</sequence>
<organism evidence="6 7">
    <name type="scientific">Alligator mississippiensis</name>
    <name type="common">American alligator</name>
    <dbReference type="NCBI Taxonomy" id="8496"/>
    <lineage>
        <taxon>Eukaryota</taxon>
        <taxon>Metazoa</taxon>
        <taxon>Chordata</taxon>
        <taxon>Craniata</taxon>
        <taxon>Vertebrata</taxon>
        <taxon>Euteleostomi</taxon>
        <taxon>Archelosauria</taxon>
        <taxon>Archosauria</taxon>
        <taxon>Crocodylia</taxon>
        <taxon>Alligatoridae</taxon>
        <taxon>Alligatorinae</taxon>
        <taxon>Alligator</taxon>
    </lineage>
</organism>
<feature type="transmembrane region" description="Helical" evidence="5">
    <location>
        <begin position="348"/>
        <end position="366"/>
    </location>
</feature>
<evidence type="ECO:0000256" key="3">
    <source>
        <dbReference type="PIRNR" id="PIRNR028739"/>
    </source>
</evidence>
<dbReference type="InterPro" id="IPR028338">
    <property type="entry name" value="ThTr-1"/>
</dbReference>
<feature type="transmembrane region" description="Helical" evidence="5">
    <location>
        <begin position="174"/>
        <end position="194"/>
    </location>
</feature>
<feature type="transmembrane region" description="Helical" evidence="5">
    <location>
        <begin position="85"/>
        <end position="103"/>
    </location>
</feature>
<feature type="region of interest" description="Disordered" evidence="4">
    <location>
        <begin position="618"/>
        <end position="712"/>
    </location>
</feature>
<feature type="region of interest" description="Disordered" evidence="4">
    <location>
        <begin position="560"/>
        <end position="603"/>
    </location>
</feature>
<keyword evidence="7" id="KW-1185">Reference proteome</keyword>
<dbReference type="Gene3D" id="1.20.1250.20">
    <property type="entry name" value="MFS general substrate transporter like domains"/>
    <property type="match status" value="1"/>
</dbReference>
<feature type="transmembrane region" description="Helical" evidence="5">
    <location>
        <begin position="319"/>
        <end position="341"/>
    </location>
</feature>
<name>A0A151MCV3_ALLMI</name>
<feature type="compositionally biased region" description="Basic and acidic residues" evidence="4">
    <location>
        <begin position="663"/>
        <end position="675"/>
    </location>
</feature>
<feature type="transmembrane region" description="Helical" evidence="5">
    <location>
        <begin position="12"/>
        <end position="29"/>
    </location>
</feature>
<dbReference type="SUPFAM" id="SSF103473">
    <property type="entry name" value="MFS general substrate transporter"/>
    <property type="match status" value="1"/>
</dbReference>
<keyword evidence="3" id="KW-0813">Transport</keyword>
<keyword evidence="3 5" id="KW-0812">Transmembrane</keyword>
<feature type="compositionally biased region" description="Polar residues" evidence="4">
    <location>
        <begin position="839"/>
        <end position="848"/>
    </location>
</feature>
<comment type="subcellular location">
    <subcellularLocation>
        <location evidence="3">Cell membrane</location>
        <topology evidence="3">Multi-pass membrane protein</topology>
    </subcellularLocation>
    <subcellularLocation>
        <location evidence="1">Membrane</location>
        <topology evidence="1">Multi-pass membrane protein</topology>
    </subcellularLocation>
</comment>
<keyword evidence="3 5" id="KW-0472">Membrane</keyword>
<dbReference type="InterPro" id="IPR002666">
    <property type="entry name" value="Folate_carrier"/>
</dbReference>
<feature type="transmembrane region" description="Helical" evidence="5">
    <location>
        <begin position="115"/>
        <end position="135"/>
    </location>
</feature>
<dbReference type="PIRSF" id="PIRSF500794">
    <property type="entry name" value="Thiamine_transporter_1"/>
    <property type="match status" value="1"/>
</dbReference>
<dbReference type="PANTHER" id="PTHR10686:SF19">
    <property type="entry name" value="THIAMINE TRANSPORTER 1"/>
    <property type="match status" value="1"/>
</dbReference>
<reference evidence="6 7" key="1">
    <citation type="journal article" date="2012" name="Genome Biol.">
        <title>Sequencing three crocodilian genomes to illuminate the evolution of archosaurs and amniotes.</title>
        <authorList>
            <person name="St John J.A."/>
            <person name="Braun E.L."/>
            <person name="Isberg S.R."/>
            <person name="Miles L.G."/>
            <person name="Chong A.Y."/>
            <person name="Gongora J."/>
            <person name="Dalzell P."/>
            <person name="Moran C."/>
            <person name="Bed'hom B."/>
            <person name="Abzhanov A."/>
            <person name="Burgess S.C."/>
            <person name="Cooksey A.M."/>
            <person name="Castoe T.A."/>
            <person name="Crawford N.G."/>
            <person name="Densmore L.D."/>
            <person name="Drew J.C."/>
            <person name="Edwards S.V."/>
            <person name="Faircloth B.C."/>
            <person name="Fujita M.K."/>
            <person name="Greenwold M.J."/>
            <person name="Hoffmann F.G."/>
            <person name="Howard J.M."/>
            <person name="Iguchi T."/>
            <person name="Janes D.E."/>
            <person name="Khan S.Y."/>
            <person name="Kohno S."/>
            <person name="de Koning A.J."/>
            <person name="Lance S.L."/>
            <person name="McCarthy F.M."/>
            <person name="McCormack J.E."/>
            <person name="Merchant M.E."/>
            <person name="Peterson D.G."/>
            <person name="Pollock D.D."/>
            <person name="Pourmand N."/>
            <person name="Raney B.J."/>
            <person name="Roessler K.A."/>
            <person name="Sanford J.R."/>
            <person name="Sawyer R.H."/>
            <person name="Schmidt C.J."/>
            <person name="Triplett E.W."/>
            <person name="Tuberville T.D."/>
            <person name="Venegas-Anaya M."/>
            <person name="Howard J.T."/>
            <person name="Jarvis E.D."/>
            <person name="Guillette L.J.Jr."/>
            <person name="Glenn T.C."/>
            <person name="Green R.E."/>
            <person name="Ray D.A."/>
        </authorList>
    </citation>
    <scope>NUCLEOTIDE SEQUENCE [LARGE SCALE GENOMIC DNA]</scope>
    <source>
        <strain evidence="6">KSC_2009_1</strain>
    </source>
</reference>
<feature type="transmembrane region" description="Helical" evidence="5">
    <location>
        <begin position="443"/>
        <end position="465"/>
    </location>
</feature>
<dbReference type="AlphaFoldDB" id="A0A151MCV3"/>